<dbReference type="AlphaFoldDB" id="X0T484"/>
<organism evidence="6">
    <name type="scientific">marine sediment metagenome</name>
    <dbReference type="NCBI Taxonomy" id="412755"/>
    <lineage>
        <taxon>unclassified sequences</taxon>
        <taxon>metagenomes</taxon>
        <taxon>ecological metagenomes</taxon>
    </lineage>
</organism>
<dbReference type="Pfam" id="PF22468">
    <property type="entry name" value="ACT_9"/>
    <property type="match status" value="1"/>
</dbReference>
<dbReference type="GO" id="GO:0005524">
    <property type="term" value="F:ATP binding"/>
    <property type="evidence" value="ECO:0007669"/>
    <property type="project" value="UniProtKB-KW"/>
</dbReference>
<name>X0T484_9ZZZZ</name>
<evidence type="ECO:0000256" key="4">
    <source>
        <dbReference type="ARBA" id="ARBA00022840"/>
    </source>
</evidence>
<feature type="domain" description="Aspartokinase ACT" evidence="5">
    <location>
        <begin position="90"/>
        <end position="139"/>
    </location>
</feature>
<keyword evidence="2" id="KW-0547">Nucleotide-binding</keyword>
<dbReference type="EC" id="2.7.2.4" evidence="1"/>
<evidence type="ECO:0000256" key="2">
    <source>
        <dbReference type="ARBA" id="ARBA00022741"/>
    </source>
</evidence>
<keyword evidence="3" id="KW-0808">Transferase</keyword>
<evidence type="ECO:0000256" key="1">
    <source>
        <dbReference type="ARBA" id="ARBA00013059"/>
    </source>
</evidence>
<keyword evidence="3" id="KW-0418">Kinase</keyword>
<reference evidence="6" key="1">
    <citation type="journal article" date="2014" name="Front. Microbiol.">
        <title>High frequency of phylogenetically diverse reductive dehalogenase-homologous genes in deep subseafloor sedimentary metagenomes.</title>
        <authorList>
            <person name="Kawai M."/>
            <person name="Futagami T."/>
            <person name="Toyoda A."/>
            <person name="Takaki Y."/>
            <person name="Nishi S."/>
            <person name="Hori S."/>
            <person name="Arai W."/>
            <person name="Tsubouchi T."/>
            <person name="Morono Y."/>
            <person name="Uchiyama I."/>
            <person name="Ito T."/>
            <person name="Fujiyama A."/>
            <person name="Inagaki F."/>
            <person name="Takami H."/>
        </authorList>
    </citation>
    <scope>NUCLEOTIDE SEQUENCE</scope>
    <source>
        <strain evidence="6">Expedition CK06-06</strain>
    </source>
</reference>
<dbReference type="InterPro" id="IPR054352">
    <property type="entry name" value="ACT_Aspartokinase"/>
</dbReference>
<dbReference type="SUPFAM" id="SSF55021">
    <property type="entry name" value="ACT-like"/>
    <property type="match status" value="1"/>
</dbReference>
<accession>X0T484</accession>
<dbReference type="InterPro" id="IPR045865">
    <property type="entry name" value="ACT-like_dom_sf"/>
</dbReference>
<keyword evidence="4" id="KW-0067">ATP-binding</keyword>
<dbReference type="Gene3D" id="3.30.2130.10">
    <property type="entry name" value="VC0802-like"/>
    <property type="match status" value="1"/>
</dbReference>
<sequence>MTDLAFIELSCPLSEIKSLGEILSQDDLQTLRPKFIIAQESDHKISFLFCLPVKEGKDFHASLKENPRPTPHRYIYPVGIIFFYGPHFGDRYGIADATFSTLSKADIKIIASGCSSASVFLVLDQDDIDKAEDVLSETFEVAK</sequence>
<dbReference type="GO" id="GO:0004072">
    <property type="term" value="F:aspartate kinase activity"/>
    <property type="evidence" value="ECO:0007669"/>
    <property type="project" value="UniProtKB-EC"/>
</dbReference>
<evidence type="ECO:0000313" key="6">
    <source>
        <dbReference type="EMBL" id="GAF70880.1"/>
    </source>
</evidence>
<gene>
    <name evidence="6" type="ORF">S01H1_10331</name>
</gene>
<protein>
    <recommendedName>
        <fullName evidence="1">aspartate kinase</fullName>
        <ecNumber evidence="1">2.7.2.4</ecNumber>
    </recommendedName>
</protein>
<dbReference type="EMBL" id="BARS01005278">
    <property type="protein sequence ID" value="GAF70880.1"/>
    <property type="molecule type" value="Genomic_DNA"/>
</dbReference>
<proteinExistence type="predicted"/>
<comment type="caution">
    <text evidence="6">The sequence shown here is derived from an EMBL/GenBank/DDBJ whole genome shotgun (WGS) entry which is preliminary data.</text>
</comment>
<evidence type="ECO:0000259" key="5">
    <source>
        <dbReference type="Pfam" id="PF22468"/>
    </source>
</evidence>
<evidence type="ECO:0000256" key="3">
    <source>
        <dbReference type="ARBA" id="ARBA00022777"/>
    </source>
</evidence>